<proteinExistence type="predicted"/>
<dbReference type="Proteomes" id="UP001301728">
    <property type="component" value="Unassembled WGS sequence"/>
</dbReference>
<evidence type="ECO:0000313" key="2">
    <source>
        <dbReference type="Proteomes" id="UP001301728"/>
    </source>
</evidence>
<dbReference type="RefSeq" id="WP_323276218.1">
    <property type="nucleotide sequence ID" value="NZ_JAYGHT010000001.1"/>
</dbReference>
<evidence type="ECO:0000313" key="1">
    <source>
        <dbReference type="EMBL" id="MEA5517477.1"/>
    </source>
</evidence>
<organism evidence="1 2">
    <name type="scientific">Limnoraphis robusta CCNP1315</name>
    <dbReference type="NCBI Taxonomy" id="3110306"/>
    <lineage>
        <taxon>Bacteria</taxon>
        <taxon>Bacillati</taxon>
        <taxon>Cyanobacteriota</taxon>
        <taxon>Cyanophyceae</taxon>
        <taxon>Oscillatoriophycideae</taxon>
        <taxon>Oscillatoriales</taxon>
        <taxon>Sirenicapillariaceae</taxon>
        <taxon>Limnoraphis</taxon>
    </lineage>
</organism>
<comment type="caution">
    <text evidence="1">The sequence shown here is derived from an EMBL/GenBank/DDBJ whole genome shotgun (WGS) entry which is preliminary data.</text>
</comment>
<accession>A0ABU5TRD6</accession>
<name>A0ABU5TRD6_9CYAN</name>
<protein>
    <submittedName>
        <fullName evidence="1">Zinc ribbon domain-containing protein</fullName>
    </submittedName>
</protein>
<gene>
    <name evidence="1" type="ORF">VB854_00800</name>
</gene>
<dbReference type="EMBL" id="JAYGHT010000001">
    <property type="protein sequence ID" value="MEA5517477.1"/>
    <property type="molecule type" value="Genomic_DNA"/>
</dbReference>
<reference evidence="1 2" key="1">
    <citation type="submission" date="2023-12" db="EMBL/GenBank/DDBJ databases">
        <title>Baltic Sea Cyanobacteria.</title>
        <authorList>
            <person name="Delbaje E."/>
            <person name="Fewer D.P."/>
            <person name="Shishido T.K."/>
        </authorList>
    </citation>
    <scope>NUCLEOTIDE SEQUENCE [LARGE SCALE GENOMIC DNA]</scope>
    <source>
        <strain evidence="1 2">CCNP 1315</strain>
    </source>
</reference>
<sequence length="46" mass="5128">MVQHGTICKITEYIYATSLCKNCGVSIDRDLNASLNLERFAEGYSV</sequence>
<keyword evidence="2" id="KW-1185">Reference proteome</keyword>